<protein>
    <submittedName>
        <fullName evidence="1">Uncharacterized protein</fullName>
    </submittedName>
</protein>
<reference evidence="1 2" key="1">
    <citation type="submission" date="2012-12" db="EMBL/GenBank/DDBJ databases">
        <title>Genome assembly of Formosa sp. AK20.</title>
        <authorList>
            <person name="Kumar R."/>
            <person name="Khatri I."/>
            <person name="Vaidya B."/>
            <person name="Subramanian S."/>
            <person name="Pinnaka A."/>
        </authorList>
    </citation>
    <scope>NUCLEOTIDE SEQUENCE [LARGE SCALE GENOMIC DNA]</scope>
    <source>
        <strain evidence="1 2">AK20</strain>
    </source>
</reference>
<organism evidence="1 2">
    <name type="scientific">Xanthomarina gelatinilytica</name>
    <dbReference type="NCBI Taxonomy" id="1137281"/>
    <lineage>
        <taxon>Bacteria</taxon>
        <taxon>Pseudomonadati</taxon>
        <taxon>Bacteroidota</taxon>
        <taxon>Flavobacteriia</taxon>
        <taxon>Flavobacteriales</taxon>
        <taxon>Flavobacteriaceae</taxon>
        <taxon>Xanthomarina</taxon>
    </lineage>
</organism>
<keyword evidence="2" id="KW-1185">Reference proteome</keyword>
<sequence>MVDSFFQIQKYYFTEYKINCIFERLTDFLKQLKKNIIT</sequence>
<gene>
    <name evidence="1" type="ORF">D778_00139</name>
</gene>
<evidence type="ECO:0000313" key="2">
    <source>
        <dbReference type="Proteomes" id="UP000012024"/>
    </source>
</evidence>
<dbReference type="EMBL" id="ANLA01000010">
    <property type="protein sequence ID" value="EMQ95142.1"/>
    <property type="molecule type" value="Genomic_DNA"/>
</dbReference>
<dbReference type="Proteomes" id="UP000012024">
    <property type="component" value="Unassembled WGS sequence"/>
</dbReference>
<dbReference type="AlphaFoldDB" id="M7MFX4"/>
<proteinExistence type="predicted"/>
<name>M7MFX4_9FLAO</name>
<comment type="caution">
    <text evidence="1">The sequence shown here is derived from an EMBL/GenBank/DDBJ whole genome shotgun (WGS) entry which is preliminary data.</text>
</comment>
<dbReference type="PATRIC" id="fig|1137281.3.peg.1573"/>
<evidence type="ECO:0000313" key="1">
    <source>
        <dbReference type="EMBL" id="EMQ95142.1"/>
    </source>
</evidence>
<accession>M7MFX4</accession>